<name>A0ABW0U606_9BACI</name>
<keyword evidence="2" id="KW-1185">Reference proteome</keyword>
<proteinExistence type="predicted"/>
<dbReference type="EMBL" id="JBHSPF010000039">
    <property type="protein sequence ID" value="MFC5628890.1"/>
    <property type="molecule type" value="Genomic_DNA"/>
</dbReference>
<dbReference type="RefSeq" id="WP_270896604.1">
    <property type="nucleotide sequence ID" value="NZ_JBHSPF010000039.1"/>
</dbReference>
<organism evidence="1 2">
    <name type="scientific">Aliibacillus thermotolerans</name>
    <dbReference type="NCBI Taxonomy" id="1834418"/>
    <lineage>
        <taxon>Bacteria</taxon>
        <taxon>Bacillati</taxon>
        <taxon>Bacillota</taxon>
        <taxon>Bacilli</taxon>
        <taxon>Bacillales</taxon>
        <taxon>Bacillaceae</taxon>
        <taxon>Aliibacillus</taxon>
    </lineage>
</organism>
<gene>
    <name evidence="1" type="ORF">ACFPTR_08390</name>
</gene>
<comment type="caution">
    <text evidence="1">The sequence shown here is derived from an EMBL/GenBank/DDBJ whole genome shotgun (WGS) entry which is preliminary data.</text>
</comment>
<evidence type="ECO:0000313" key="1">
    <source>
        <dbReference type="EMBL" id="MFC5628890.1"/>
    </source>
</evidence>
<dbReference type="Proteomes" id="UP001596143">
    <property type="component" value="Unassembled WGS sequence"/>
</dbReference>
<reference evidence="2" key="1">
    <citation type="journal article" date="2019" name="Int. J. Syst. Evol. Microbiol.">
        <title>The Global Catalogue of Microorganisms (GCM) 10K type strain sequencing project: providing services to taxonomists for standard genome sequencing and annotation.</title>
        <authorList>
            <consortium name="The Broad Institute Genomics Platform"/>
            <consortium name="The Broad Institute Genome Sequencing Center for Infectious Disease"/>
            <person name="Wu L."/>
            <person name="Ma J."/>
        </authorList>
    </citation>
    <scope>NUCLEOTIDE SEQUENCE [LARGE SCALE GENOMIC DNA]</scope>
    <source>
        <strain evidence="2">CGMCC 1.15790</strain>
    </source>
</reference>
<accession>A0ABW0U606</accession>
<evidence type="ECO:0000313" key="2">
    <source>
        <dbReference type="Proteomes" id="UP001596143"/>
    </source>
</evidence>
<protein>
    <submittedName>
        <fullName evidence="1">Uncharacterized protein</fullName>
    </submittedName>
</protein>
<sequence length="113" mass="13038">MKMQDFSSKELAAFQAYTRLTVVAHAKAKHEGMNVSRTHAGMSFKDFFEIIEKDEVVNPYLSREIDLWQQQHSELQRKMTGNHKMEGATMNYIEKAYELGLVDPSGHLYQAKV</sequence>